<name>A0ACC3D354_9PEZI</name>
<evidence type="ECO:0000313" key="2">
    <source>
        <dbReference type="Proteomes" id="UP001186974"/>
    </source>
</evidence>
<evidence type="ECO:0000313" key="1">
    <source>
        <dbReference type="EMBL" id="KAK3061147.1"/>
    </source>
</evidence>
<feature type="non-terminal residue" evidence="1">
    <location>
        <position position="1"/>
    </location>
</feature>
<protein>
    <submittedName>
        <fullName evidence="1">Uncharacterized protein</fullName>
    </submittedName>
</protein>
<keyword evidence="2" id="KW-1185">Reference proteome</keyword>
<sequence length="185" mass="19882">EGQEPSPPNLRTLDINLTGVLYTTKLALHHFDHHASSNKCLILKASLAGYLDMPASPLYQISKFGVRGLMCQLRRTGRCCVNLIAPWFIATPIMSETVVDSLSKALDAKGSTWAEVGDAVKAVLRVACDDEVSGRAIGVMPRGTDGEGEGFVDLGVDDYEGESVMGRLQGVVNGTVHRSLPADRQ</sequence>
<gene>
    <name evidence="1" type="ORF">LTS18_006917</name>
</gene>
<dbReference type="Proteomes" id="UP001186974">
    <property type="component" value="Unassembled WGS sequence"/>
</dbReference>
<proteinExistence type="predicted"/>
<organism evidence="1 2">
    <name type="scientific">Coniosporium uncinatum</name>
    <dbReference type="NCBI Taxonomy" id="93489"/>
    <lineage>
        <taxon>Eukaryota</taxon>
        <taxon>Fungi</taxon>
        <taxon>Dikarya</taxon>
        <taxon>Ascomycota</taxon>
        <taxon>Pezizomycotina</taxon>
        <taxon>Dothideomycetes</taxon>
        <taxon>Dothideomycetes incertae sedis</taxon>
        <taxon>Coniosporium</taxon>
    </lineage>
</organism>
<reference evidence="1" key="1">
    <citation type="submission" date="2024-09" db="EMBL/GenBank/DDBJ databases">
        <title>Black Yeasts Isolated from many extreme environments.</title>
        <authorList>
            <person name="Coleine C."/>
            <person name="Stajich J.E."/>
            <person name="Selbmann L."/>
        </authorList>
    </citation>
    <scope>NUCLEOTIDE SEQUENCE</scope>
    <source>
        <strain evidence="1">CCFEE 5737</strain>
    </source>
</reference>
<accession>A0ACC3D354</accession>
<dbReference type="EMBL" id="JAWDJW010008035">
    <property type="protein sequence ID" value="KAK3061147.1"/>
    <property type="molecule type" value="Genomic_DNA"/>
</dbReference>
<comment type="caution">
    <text evidence="1">The sequence shown here is derived from an EMBL/GenBank/DDBJ whole genome shotgun (WGS) entry which is preliminary data.</text>
</comment>